<sequence length="37" mass="4395">MDRSSFKRRVWPSDLKTKFVWMEVLWPVICLLVSALG</sequence>
<comment type="caution">
    <text evidence="1">The sequence shown here is derived from an EMBL/GenBank/DDBJ whole genome shotgun (WGS) entry which is preliminary data.</text>
</comment>
<dbReference type="EMBL" id="JANAVB010022595">
    <property type="protein sequence ID" value="KAJ6823962.1"/>
    <property type="molecule type" value="Genomic_DNA"/>
</dbReference>
<gene>
    <name evidence="1" type="ORF">M6B38_127245</name>
</gene>
<organism evidence="1 2">
    <name type="scientific">Iris pallida</name>
    <name type="common">Sweet iris</name>
    <dbReference type="NCBI Taxonomy" id="29817"/>
    <lineage>
        <taxon>Eukaryota</taxon>
        <taxon>Viridiplantae</taxon>
        <taxon>Streptophyta</taxon>
        <taxon>Embryophyta</taxon>
        <taxon>Tracheophyta</taxon>
        <taxon>Spermatophyta</taxon>
        <taxon>Magnoliopsida</taxon>
        <taxon>Liliopsida</taxon>
        <taxon>Asparagales</taxon>
        <taxon>Iridaceae</taxon>
        <taxon>Iridoideae</taxon>
        <taxon>Irideae</taxon>
        <taxon>Iris</taxon>
    </lineage>
</organism>
<keyword evidence="2" id="KW-1185">Reference proteome</keyword>
<name>A0AAX6G5U5_IRIPA</name>
<evidence type="ECO:0000313" key="2">
    <source>
        <dbReference type="Proteomes" id="UP001140949"/>
    </source>
</evidence>
<evidence type="ECO:0000313" key="1">
    <source>
        <dbReference type="EMBL" id="KAJ6823962.1"/>
    </source>
</evidence>
<reference evidence="1" key="1">
    <citation type="journal article" date="2023" name="GigaByte">
        <title>Genome assembly of the bearded iris, Iris pallida Lam.</title>
        <authorList>
            <person name="Bruccoleri R.E."/>
            <person name="Oakeley E.J."/>
            <person name="Faust A.M.E."/>
            <person name="Altorfer M."/>
            <person name="Dessus-Babus S."/>
            <person name="Burckhardt D."/>
            <person name="Oertli M."/>
            <person name="Naumann U."/>
            <person name="Petersen F."/>
            <person name="Wong J."/>
        </authorList>
    </citation>
    <scope>NUCLEOTIDE SEQUENCE</scope>
    <source>
        <strain evidence="1">GSM-AAB239-AS_SAM_17_03QT</strain>
    </source>
</reference>
<accession>A0AAX6G5U5</accession>
<protein>
    <submittedName>
        <fullName evidence="1">Pectin acetylesterase 8-like isoform X1</fullName>
    </submittedName>
</protein>
<dbReference type="AlphaFoldDB" id="A0AAX6G5U5"/>
<dbReference type="Proteomes" id="UP001140949">
    <property type="component" value="Unassembled WGS sequence"/>
</dbReference>
<proteinExistence type="predicted"/>
<reference evidence="1" key="2">
    <citation type="submission" date="2023-04" db="EMBL/GenBank/DDBJ databases">
        <authorList>
            <person name="Bruccoleri R.E."/>
            <person name="Oakeley E.J."/>
            <person name="Faust A.-M."/>
            <person name="Dessus-Babus S."/>
            <person name="Altorfer M."/>
            <person name="Burckhardt D."/>
            <person name="Oertli M."/>
            <person name="Naumann U."/>
            <person name="Petersen F."/>
            <person name="Wong J."/>
        </authorList>
    </citation>
    <scope>NUCLEOTIDE SEQUENCE</scope>
    <source>
        <strain evidence="1">GSM-AAB239-AS_SAM_17_03QT</strain>
        <tissue evidence="1">Leaf</tissue>
    </source>
</reference>